<dbReference type="EMBL" id="BSYO01000009">
    <property type="protein sequence ID" value="GMH09505.1"/>
    <property type="molecule type" value="Genomic_DNA"/>
</dbReference>
<accession>A0AAD3SF06</accession>
<name>A0AAD3SF06_NEPGR</name>
<protein>
    <submittedName>
        <fullName evidence="1">Uncharacterized protein</fullName>
    </submittedName>
</protein>
<comment type="caution">
    <text evidence="1">The sequence shown here is derived from an EMBL/GenBank/DDBJ whole genome shotgun (WGS) entry which is preliminary data.</text>
</comment>
<dbReference type="Proteomes" id="UP001279734">
    <property type="component" value="Unassembled WGS sequence"/>
</dbReference>
<reference evidence="1" key="1">
    <citation type="submission" date="2023-05" db="EMBL/GenBank/DDBJ databases">
        <title>Nepenthes gracilis genome sequencing.</title>
        <authorList>
            <person name="Fukushima K."/>
        </authorList>
    </citation>
    <scope>NUCLEOTIDE SEQUENCE</scope>
    <source>
        <strain evidence="1">SING2019-196</strain>
    </source>
</reference>
<keyword evidence="2" id="KW-1185">Reference proteome</keyword>
<organism evidence="1 2">
    <name type="scientific">Nepenthes gracilis</name>
    <name type="common">Slender pitcher plant</name>
    <dbReference type="NCBI Taxonomy" id="150966"/>
    <lineage>
        <taxon>Eukaryota</taxon>
        <taxon>Viridiplantae</taxon>
        <taxon>Streptophyta</taxon>
        <taxon>Embryophyta</taxon>
        <taxon>Tracheophyta</taxon>
        <taxon>Spermatophyta</taxon>
        <taxon>Magnoliopsida</taxon>
        <taxon>eudicotyledons</taxon>
        <taxon>Gunneridae</taxon>
        <taxon>Pentapetalae</taxon>
        <taxon>Caryophyllales</taxon>
        <taxon>Nepenthaceae</taxon>
        <taxon>Nepenthes</taxon>
    </lineage>
</organism>
<evidence type="ECO:0000313" key="1">
    <source>
        <dbReference type="EMBL" id="GMH09505.1"/>
    </source>
</evidence>
<evidence type="ECO:0000313" key="2">
    <source>
        <dbReference type="Proteomes" id="UP001279734"/>
    </source>
</evidence>
<dbReference type="AlphaFoldDB" id="A0AAD3SF06"/>
<gene>
    <name evidence="1" type="ORF">Nepgr_011346</name>
</gene>
<proteinExistence type="predicted"/>
<sequence>MSRAISSTNLLSLSTESATTVTQSAISAASLGFIPWVPNSLPTVLEAELMAERATERRALVSISLGLLWISSA</sequence>